<dbReference type="SUPFAM" id="SSF51445">
    <property type="entry name" value="(Trans)glycosidases"/>
    <property type="match status" value="1"/>
</dbReference>
<dbReference type="NCBIfam" id="TIGR02100">
    <property type="entry name" value="glgX_debranch"/>
    <property type="match status" value="1"/>
</dbReference>
<dbReference type="Gene3D" id="2.60.40.1180">
    <property type="entry name" value="Golgi alpha-mannosidase II"/>
    <property type="match status" value="1"/>
</dbReference>
<evidence type="ECO:0000313" key="6">
    <source>
        <dbReference type="EMBL" id="PSU46748.1"/>
    </source>
</evidence>
<keyword evidence="3" id="KW-0809">Transit peptide</keyword>
<comment type="similarity">
    <text evidence="1">Belongs to the glycosyl hydrolase 13 family.</text>
</comment>
<dbReference type="Pfam" id="PF21156">
    <property type="entry name" value="ISOA1-3_C"/>
    <property type="match status" value="1"/>
</dbReference>
<organism evidence="6 7">
    <name type="scientific">Photobacterium frigidiphilum</name>
    <dbReference type="NCBI Taxonomy" id="264736"/>
    <lineage>
        <taxon>Bacteria</taxon>
        <taxon>Pseudomonadati</taxon>
        <taxon>Pseudomonadota</taxon>
        <taxon>Gammaproteobacteria</taxon>
        <taxon>Vibrionales</taxon>
        <taxon>Vibrionaceae</taxon>
        <taxon>Photobacterium</taxon>
    </lineage>
</organism>
<dbReference type="EMBL" id="PYMJ01000019">
    <property type="protein sequence ID" value="PSU46748.1"/>
    <property type="molecule type" value="Genomic_DNA"/>
</dbReference>
<dbReference type="SMART" id="SM00642">
    <property type="entry name" value="Aamy"/>
    <property type="match status" value="1"/>
</dbReference>
<dbReference type="InterPro" id="IPR004193">
    <property type="entry name" value="Glyco_hydro_13_N"/>
</dbReference>
<dbReference type="CDD" id="cd02856">
    <property type="entry name" value="E_set_GDE_Isoamylase_N"/>
    <property type="match status" value="1"/>
</dbReference>
<dbReference type="RefSeq" id="WP_107243875.1">
    <property type="nucleotide sequence ID" value="NZ_PYMJ01000019.1"/>
</dbReference>
<dbReference type="InterPro" id="IPR017853">
    <property type="entry name" value="GH"/>
</dbReference>
<reference evidence="6 7" key="1">
    <citation type="submission" date="2018-01" db="EMBL/GenBank/DDBJ databases">
        <title>Whole genome sequencing of Histamine producing bacteria.</title>
        <authorList>
            <person name="Butler K."/>
        </authorList>
    </citation>
    <scope>NUCLEOTIDE SEQUENCE [LARGE SCALE GENOMIC DNA]</scope>
    <source>
        <strain evidence="6 7">JCM 12947</strain>
    </source>
</reference>
<dbReference type="AlphaFoldDB" id="A0A2T3JD24"/>
<evidence type="ECO:0000259" key="5">
    <source>
        <dbReference type="SMART" id="SM00642"/>
    </source>
</evidence>
<keyword evidence="7" id="KW-1185">Reference proteome</keyword>
<dbReference type="GO" id="GO:0019156">
    <property type="term" value="F:isoamylase activity"/>
    <property type="evidence" value="ECO:0007669"/>
    <property type="project" value="UniProtKB-ARBA"/>
</dbReference>
<feature type="domain" description="Glycosyl hydrolase family 13 catalytic" evidence="5">
    <location>
        <begin position="179"/>
        <end position="586"/>
    </location>
</feature>
<dbReference type="InterPro" id="IPR011837">
    <property type="entry name" value="Glycogen_debranch_GlgX"/>
</dbReference>
<dbReference type="GO" id="GO:0005980">
    <property type="term" value="P:glycogen catabolic process"/>
    <property type="evidence" value="ECO:0007669"/>
    <property type="project" value="InterPro"/>
</dbReference>
<keyword evidence="2" id="KW-0378">Hydrolase</keyword>
<dbReference type="InterPro" id="IPR048650">
    <property type="entry name" value="ISOA1-3-like_C"/>
</dbReference>
<dbReference type="InterPro" id="IPR013780">
    <property type="entry name" value="Glyco_hydro_b"/>
</dbReference>
<dbReference type="SUPFAM" id="SSF51011">
    <property type="entry name" value="Glycosyl hydrolase domain"/>
    <property type="match status" value="1"/>
</dbReference>
<gene>
    <name evidence="6" type="primary">glgX</name>
    <name evidence="6" type="ORF">C9J12_17415</name>
</gene>
<dbReference type="InterPro" id="IPR014756">
    <property type="entry name" value="Ig_E-set"/>
</dbReference>
<dbReference type="OrthoDB" id="3236218at2"/>
<dbReference type="CDD" id="cd11326">
    <property type="entry name" value="AmyAc_Glg_debranch"/>
    <property type="match status" value="1"/>
</dbReference>
<name>A0A2T3JD24_9GAMM</name>
<dbReference type="Proteomes" id="UP000240987">
    <property type="component" value="Unassembled WGS sequence"/>
</dbReference>
<evidence type="ECO:0000313" key="7">
    <source>
        <dbReference type="Proteomes" id="UP000240987"/>
    </source>
</evidence>
<accession>A0A2T3JD24</accession>
<dbReference type="SUPFAM" id="SSF81296">
    <property type="entry name" value="E set domains"/>
    <property type="match status" value="1"/>
</dbReference>
<proteinExistence type="inferred from homology"/>
<evidence type="ECO:0000256" key="3">
    <source>
        <dbReference type="ARBA" id="ARBA00022946"/>
    </source>
</evidence>
<dbReference type="Gene3D" id="3.20.20.80">
    <property type="entry name" value="Glycosidases"/>
    <property type="match status" value="1"/>
</dbReference>
<dbReference type="InterPro" id="IPR013783">
    <property type="entry name" value="Ig-like_fold"/>
</dbReference>
<evidence type="ECO:0000256" key="1">
    <source>
        <dbReference type="ARBA" id="ARBA00008061"/>
    </source>
</evidence>
<keyword evidence="4" id="KW-0326">Glycosidase</keyword>
<dbReference type="InterPro" id="IPR006047">
    <property type="entry name" value="GH13_cat_dom"/>
</dbReference>
<dbReference type="Pfam" id="PF00128">
    <property type="entry name" value="Alpha-amylase"/>
    <property type="match status" value="1"/>
</dbReference>
<dbReference type="Gene3D" id="2.60.40.10">
    <property type="entry name" value="Immunoglobulins"/>
    <property type="match status" value="1"/>
</dbReference>
<dbReference type="PANTHER" id="PTHR43002">
    <property type="entry name" value="GLYCOGEN DEBRANCHING ENZYME"/>
    <property type="match status" value="1"/>
</dbReference>
<dbReference type="Pfam" id="PF02922">
    <property type="entry name" value="CBM_48"/>
    <property type="match status" value="1"/>
</dbReference>
<evidence type="ECO:0000256" key="4">
    <source>
        <dbReference type="ARBA" id="ARBA00023295"/>
    </source>
</evidence>
<comment type="caution">
    <text evidence="6">The sequence shown here is derived from an EMBL/GenBank/DDBJ whole genome shotgun (WGS) entry which is preliminary data.</text>
</comment>
<evidence type="ECO:0000256" key="2">
    <source>
        <dbReference type="ARBA" id="ARBA00022801"/>
    </source>
</evidence>
<sequence>MDNVVPTGEQKSCVTNTNVANRDIFTWIGEASPLGATAKDNGVNFSLYSKDATKVTLHLFHHQHADAPFFSFDLDPILHKRGHYWFMFVGNIGHGQVYAFQVNGPWQPDKGLRFDKDKVLIDPYSHAVCFSQNYSRQRAIDPGSNMDACMKSIVVDHRHFDWQESCTPSHSLTDTVIYEMHVGGFTKHPSSGVTDAKRGTFAGIIEKIPYLKELGITAVELMPVQQFDIHDAPEGRQNYWGYSPINFFSVHAQYSVEQNPIAAIDEFKMLVRELHKADIEVILDVVFNHTAEGDENGPTFCFKGLQSKAYYLTEGDTGKFANYSGCGNTCNANHSVLRRMIIDALHFWVTEMRVDGFRFDLASVLARDSQGHPMKEPPLLWSIDSDPILSGTKIIAEAWDAAGLYQVGSFIGDRWNEWNGKYRDDIRAFWRGDSSSVETFASRILGSPDIYCSHHHSPHRSVNFICAHDGFTLNDLVSYNQKHNYANGEDNRDGDNHNISCNYGVEGPTQIAEIDAIRNRQCKNMLATLFLSLGTPMINMGDEVRRTQQGNNNAYCQDNELSWFDWQLVDQNADLHRFVKQLSLIRRAEPTIDWNMHISLNSVIKSVDINWHGVQPNQPDWSEHSHSLALTANHPLTKNELYVICNAYWDPLEFTLPNREHSDWHLLINTGQASPFDIYDIDDAPAYNSDSILVLGRSMVVMAAKK</sequence>
<protein>
    <submittedName>
        <fullName evidence="6">Glycogen debranching enzyme GlgX</fullName>
    </submittedName>
</protein>
<dbReference type="GO" id="GO:0004135">
    <property type="term" value="F:amylo-alpha-1,6-glucosidase activity"/>
    <property type="evidence" value="ECO:0007669"/>
    <property type="project" value="InterPro"/>
</dbReference>
<dbReference type="InterPro" id="IPR044505">
    <property type="entry name" value="GlgX_Isoamylase_N_E_set"/>
</dbReference>